<dbReference type="Pfam" id="PF13439">
    <property type="entry name" value="Glyco_transf_4"/>
    <property type="match status" value="1"/>
</dbReference>
<feature type="domain" description="Glycosyl transferase family 1" evidence="2">
    <location>
        <begin position="174"/>
        <end position="321"/>
    </location>
</feature>
<dbReference type="RefSeq" id="WP_144916018.1">
    <property type="nucleotide sequence ID" value="NZ_VLLI01000015.1"/>
</dbReference>
<proteinExistence type="predicted"/>
<dbReference type="Gene3D" id="3.40.50.2000">
    <property type="entry name" value="Glycogen Phosphorylase B"/>
    <property type="match status" value="2"/>
</dbReference>
<protein>
    <submittedName>
        <fullName evidence="4">Glycosyltransferase involved in cell wall biosynthesis</fullName>
    </submittedName>
</protein>
<dbReference type="Pfam" id="PF00534">
    <property type="entry name" value="Glycos_transf_1"/>
    <property type="match status" value="1"/>
</dbReference>
<dbReference type="OrthoDB" id="9801609at2"/>
<evidence type="ECO:0000313" key="4">
    <source>
        <dbReference type="EMBL" id="TWI95621.1"/>
    </source>
</evidence>
<evidence type="ECO:0000259" key="2">
    <source>
        <dbReference type="Pfam" id="PF00534"/>
    </source>
</evidence>
<reference evidence="4 5" key="1">
    <citation type="submission" date="2019-07" db="EMBL/GenBank/DDBJ databases">
        <title>Genomic Encyclopedia of Archaeal and Bacterial Type Strains, Phase II (KMG-II): from individual species to whole genera.</title>
        <authorList>
            <person name="Goeker M."/>
        </authorList>
    </citation>
    <scope>NUCLEOTIDE SEQUENCE [LARGE SCALE GENOMIC DNA]</scope>
    <source>
        <strain evidence="4 5">ATCC BAA-1854</strain>
    </source>
</reference>
<accession>A0A562TPU5</accession>
<dbReference type="PANTHER" id="PTHR46401:SF2">
    <property type="entry name" value="GLYCOSYLTRANSFERASE WBBK-RELATED"/>
    <property type="match status" value="1"/>
</dbReference>
<dbReference type="InterPro" id="IPR028098">
    <property type="entry name" value="Glyco_trans_4-like_N"/>
</dbReference>
<sequence>MIIVNARFLTQKVTGVQRFAIEISKVLHKLNSEIVFVTPFDVIDSDLARELGAIVVGKNKGVVWEQIDLRFYLRSKGKPLLVNFCNTGMIFYKNQAVTIHDMSYRVNPRWFSWSFYLWYNFLIPHIAKRCLRLFTVSNSSKKDILKYLNIKQDKITVVYNSSNLNTNNNFEQIETGRYLLSVSSLDPRKNLNNLLKAYKDVDEKVNLLIVGLKKDNFELDETLLSERIIIKNYVSDDELASLMRYAEAFIYLSFYEGFGLPPLEAMSMGCPVIVSDISAHREVCLDAALYADPYNIEDIKEKIINLLTNNKLKTELTLAGKENLKRFNWLESGQKVLKNINELV</sequence>
<dbReference type="EMBL" id="VLLI01000015">
    <property type="protein sequence ID" value="TWI95621.1"/>
    <property type="molecule type" value="Genomic_DNA"/>
</dbReference>
<name>A0A562TPU5_9SPHI</name>
<dbReference type="GO" id="GO:0016757">
    <property type="term" value="F:glycosyltransferase activity"/>
    <property type="evidence" value="ECO:0007669"/>
    <property type="project" value="InterPro"/>
</dbReference>
<evidence type="ECO:0000313" key="5">
    <source>
        <dbReference type="Proteomes" id="UP000317010"/>
    </source>
</evidence>
<keyword evidence="5" id="KW-1185">Reference proteome</keyword>
<dbReference type="InterPro" id="IPR001296">
    <property type="entry name" value="Glyco_trans_1"/>
</dbReference>
<dbReference type="CDD" id="cd03809">
    <property type="entry name" value="GT4_MtfB-like"/>
    <property type="match status" value="1"/>
</dbReference>
<dbReference type="SUPFAM" id="SSF53756">
    <property type="entry name" value="UDP-Glycosyltransferase/glycogen phosphorylase"/>
    <property type="match status" value="1"/>
</dbReference>
<feature type="domain" description="Glycosyltransferase subfamily 4-like N-terminal" evidence="3">
    <location>
        <begin position="14"/>
        <end position="160"/>
    </location>
</feature>
<keyword evidence="1 4" id="KW-0808">Transferase</keyword>
<dbReference type="PANTHER" id="PTHR46401">
    <property type="entry name" value="GLYCOSYLTRANSFERASE WBBK-RELATED"/>
    <property type="match status" value="1"/>
</dbReference>
<evidence type="ECO:0000256" key="1">
    <source>
        <dbReference type="ARBA" id="ARBA00022679"/>
    </source>
</evidence>
<dbReference type="Proteomes" id="UP000317010">
    <property type="component" value="Unassembled WGS sequence"/>
</dbReference>
<dbReference type="AlphaFoldDB" id="A0A562TPU5"/>
<organism evidence="4 5">
    <name type="scientific">Mucilaginibacter frigoritolerans</name>
    <dbReference type="NCBI Taxonomy" id="652788"/>
    <lineage>
        <taxon>Bacteria</taxon>
        <taxon>Pseudomonadati</taxon>
        <taxon>Bacteroidota</taxon>
        <taxon>Sphingobacteriia</taxon>
        <taxon>Sphingobacteriales</taxon>
        <taxon>Sphingobacteriaceae</taxon>
        <taxon>Mucilaginibacter</taxon>
    </lineage>
</organism>
<comment type="caution">
    <text evidence="4">The sequence shown here is derived from an EMBL/GenBank/DDBJ whole genome shotgun (WGS) entry which is preliminary data.</text>
</comment>
<gene>
    <name evidence="4" type="ORF">JN11_04361</name>
</gene>
<evidence type="ECO:0000259" key="3">
    <source>
        <dbReference type="Pfam" id="PF13439"/>
    </source>
</evidence>